<comment type="similarity">
    <text evidence="4 15">Belongs to the PEP-utilizing enzyme family.</text>
</comment>
<dbReference type="NCBIfam" id="NF005057">
    <property type="entry name" value="PRK06464.1"/>
    <property type="match status" value="1"/>
</dbReference>
<evidence type="ECO:0000313" key="20">
    <source>
        <dbReference type="Proteomes" id="UP000178914"/>
    </source>
</evidence>
<keyword evidence="9 15" id="KW-0547">Nucleotide-binding</keyword>
<evidence type="ECO:0000256" key="9">
    <source>
        <dbReference type="ARBA" id="ARBA00022741"/>
    </source>
</evidence>
<evidence type="ECO:0000256" key="5">
    <source>
        <dbReference type="ARBA" id="ARBA00011996"/>
    </source>
</evidence>
<feature type="domain" description="PEP-utilising enzyme mobile" evidence="16">
    <location>
        <begin position="385"/>
        <end position="455"/>
    </location>
</feature>
<dbReference type="Gene3D" id="3.30.470.20">
    <property type="entry name" value="ATP-grasp fold, B domain"/>
    <property type="match status" value="1"/>
</dbReference>
<evidence type="ECO:0000313" key="19">
    <source>
        <dbReference type="EMBL" id="OGK51564.1"/>
    </source>
</evidence>
<dbReference type="InterPro" id="IPR018274">
    <property type="entry name" value="PEP_util_AS"/>
</dbReference>
<evidence type="ECO:0000256" key="8">
    <source>
        <dbReference type="ARBA" id="ARBA00022723"/>
    </source>
</evidence>
<dbReference type="NCBIfam" id="TIGR01418">
    <property type="entry name" value="PEP_synth"/>
    <property type="match status" value="1"/>
</dbReference>
<dbReference type="InterPro" id="IPR000121">
    <property type="entry name" value="PEP_util_C"/>
</dbReference>
<evidence type="ECO:0000259" key="18">
    <source>
        <dbReference type="Pfam" id="PF02896"/>
    </source>
</evidence>
<keyword evidence="12 15" id="KW-0460">Magnesium</keyword>
<dbReference type="InterPro" id="IPR040442">
    <property type="entry name" value="Pyrv_kinase-like_dom_sf"/>
</dbReference>
<dbReference type="STRING" id="1802068.A3B02_01490"/>
<evidence type="ECO:0000256" key="12">
    <source>
        <dbReference type="ARBA" id="ARBA00022842"/>
    </source>
</evidence>
<comment type="pathway">
    <text evidence="3 15">Carbohydrate biosynthesis; gluconeogenesis.</text>
</comment>
<sequence>MNHKRLVVWFHEVDKHDVALVGGKGANLGEMSQAGFPIPFGFVVTSQAYFYLMEHNRLTNDIKHYITLINFDNPKELNDGASAIRRLIRTADVPHDLVNEIHGFYNHLARKEAQIYREHGSAQVLKHLQSALKHPIVAVRSSATAEDLPDASFAGQQETFLNVQGENHLIEKIRECWASLFTERAMYYRYQKKYDHTKVGLAAVVQRMVQSDQSGIAFSIDPVTSDRNVVTIEAIHGLGEYIVGGVVTPDHYELAKRDFRILNKEIKEQKVMLIKHGIDNKEVKVPSGKGRSQKLPDALIVTVAKLVTAIEAHYFFPQDIEWAVEKGRAFIVQSRPITTIRKEKNYTKLDVGKHEVLVTGSPASPGIGAGKPIIIMSPDEIDKIHQGDVLVAPMTDPDYVPAMKKAAAIVTELGGRTSHAAIVSRELGIPAVVGAEKATKILAQETLITVNGATGEVFKGKLNIKLSDTHTQSNSPHHYKTLTKIYLNLAQVDQAAKAAKLHVDGVGLMRAEFMMADIGIHPKLIIERGEQTQFIRRISNAMIKAAKPFAPRPVVYRATDFKSNEYRHLKGGEKYEPVEENPMIGFRGASRYVAWHDVFAMEIEAIKQVRAAGYKNLWLMIPFVRTPVELMQIKSILKEHGLEQSPTFKLWIMVEVPSAVILLEDMISLGIDGISIGTNDLTMLLLGVDRDSSQVAHLYSEQSPAVLWALQKIVKTARKHNITVSVCGQAPSDYPDIAEALVGWGATSLSLNADAVDRTREMIFKLEEKLWHSLKK</sequence>
<dbReference type="SUPFAM" id="SSF52009">
    <property type="entry name" value="Phosphohistidine domain"/>
    <property type="match status" value="1"/>
</dbReference>
<dbReference type="EMBL" id="MGAS01000023">
    <property type="protein sequence ID" value="OGK51564.1"/>
    <property type="molecule type" value="Genomic_DNA"/>
</dbReference>
<evidence type="ECO:0000256" key="2">
    <source>
        <dbReference type="ARBA" id="ARBA00002988"/>
    </source>
</evidence>
<comment type="caution">
    <text evidence="19">The sequence shown here is derived from an EMBL/GenBank/DDBJ whole genome shotgun (WGS) entry which is preliminary data.</text>
</comment>
<evidence type="ECO:0000256" key="7">
    <source>
        <dbReference type="ARBA" id="ARBA00022679"/>
    </source>
</evidence>
<evidence type="ECO:0000259" key="17">
    <source>
        <dbReference type="Pfam" id="PF01326"/>
    </source>
</evidence>
<reference evidence="19 20" key="1">
    <citation type="journal article" date="2016" name="Nat. Commun.">
        <title>Thousands of microbial genomes shed light on interconnected biogeochemical processes in an aquifer system.</title>
        <authorList>
            <person name="Anantharaman K."/>
            <person name="Brown C.T."/>
            <person name="Hug L.A."/>
            <person name="Sharon I."/>
            <person name="Castelle C.J."/>
            <person name="Probst A.J."/>
            <person name="Thomas B.C."/>
            <person name="Singh A."/>
            <person name="Wilkins M.J."/>
            <person name="Karaoz U."/>
            <person name="Brodie E.L."/>
            <person name="Williams K.H."/>
            <person name="Hubbard S.S."/>
            <person name="Banfield J.F."/>
        </authorList>
    </citation>
    <scope>NUCLEOTIDE SEQUENCE [LARGE SCALE GENOMIC DNA]</scope>
</reference>
<dbReference type="InterPro" id="IPR002192">
    <property type="entry name" value="PPDK_AMP/ATP-bd"/>
</dbReference>
<dbReference type="SUPFAM" id="SSF51621">
    <property type="entry name" value="Phosphoenolpyruvate/pyruvate domain"/>
    <property type="match status" value="1"/>
</dbReference>
<evidence type="ECO:0000256" key="15">
    <source>
        <dbReference type="PIRNR" id="PIRNR000854"/>
    </source>
</evidence>
<evidence type="ECO:0000256" key="14">
    <source>
        <dbReference type="ARBA" id="ARBA00047700"/>
    </source>
</evidence>
<dbReference type="PANTHER" id="PTHR43030">
    <property type="entry name" value="PHOSPHOENOLPYRUVATE SYNTHASE"/>
    <property type="match status" value="1"/>
</dbReference>
<dbReference type="Pfam" id="PF00391">
    <property type="entry name" value="PEP-utilizers"/>
    <property type="match status" value="1"/>
</dbReference>
<evidence type="ECO:0000256" key="4">
    <source>
        <dbReference type="ARBA" id="ARBA00007837"/>
    </source>
</evidence>
<dbReference type="GO" id="GO:0005524">
    <property type="term" value="F:ATP binding"/>
    <property type="evidence" value="ECO:0007669"/>
    <property type="project" value="UniProtKB-KW"/>
</dbReference>
<dbReference type="GO" id="GO:0008986">
    <property type="term" value="F:pyruvate, water dikinase activity"/>
    <property type="evidence" value="ECO:0007669"/>
    <property type="project" value="UniProtKB-EC"/>
</dbReference>
<keyword evidence="10 15" id="KW-0418">Kinase</keyword>
<dbReference type="AlphaFoldDB" id="A0A1F7J7I9"/>
<feature type="domain" description="PEP-utilising enzyme C-terminal" evidence="18">
    <location>
        <begin position="480"/>
        <end position="766"/>
    </location>
</feature>
<name>A0A1F7J7I9_9BACT</name>
<proteinExistence type="inferred from homology"/>
<dbReference type="InterPro" id="IPR006319">
    <property type="entry name" value="PEP_synth"/>
</dbReference>
<comment type="catalytic activity">
    <reaction evidence="14 15">
        <text>pyruvate + ATP + H2O = phosphoenolpyruvate + AMP + phosphate + 2 H(+)</text>
        <dbReference type="Rhea" id="RHEA:11364"/>
        <dbReference type="ChEBI" id="CHEBI:15361"/>
        <dbReference type="ChEBI" id="CHEBI:15377"/>
        <dbReference type="ChEBI" id="CHEBI:15378"/>
        <dbReference type="ChEBI" id="CHEBI:30616"/>
        <dbReference type="ChEBI" id="CHEBI:43474"/>
        <dbReference type="ChEBI" id="CHEBI:58702"/>
        <dbReference type="ChEBI" id="CHEBI:456215"/>
        <dbReference type="EC" id="2.7.9.2"/>
    </reaction>
</comment>
<dbReference type="Pfam" id="PF02896">
    <property type="entry name" value="PEP-utilizers_C"/>
    <property type="match status" value="1"/>
</dbReference>
<accession>A0A1F7J7I9</accession>
<evidence type="ECO:0000259" key="16">
    <source>
        <dbReference type="Pfam" id="PF00391"/>
    </source>
</evidence>
<dbReference type="SUPFAM" id="SSF56059">
    <property type="entry name" value="Glutathione synthetase ATP-binding domain-like"/>
    <property type="match status" value="1"/>
</dbReference>
<organism evidence="19 20">
    <name type="scientific">Candidatus Roizmanbacteria bacterium RIFCSPLOWO2_01_FULL_42_14</name>
    <dbReference type="NCBI Taxonomy" id="1802068"/>
    <lineage>
        <taxon>Bacteria</taxon>
        <taxon>Candidatus Roizmaniibacteriota</taxon>
    </lineage>
</organism>
<dbReference type="Pfam" id="PF01326">
    <property type="entry name" value="PPDK_N"/>
    <property type="match status" value="1"/>
</dbReference>
<evidence type="ECO:0000256" key="3">
    <source>
        <dbReference type="ARBA" id="ARBA00004742"/>
    </source>
</evidence>
<dbReference type="PROSITE" id="PS00370">
    <property type="entry name" value="PEP_ENZYMES_PHOS_SITE"/>
    <property type="match status" value="1"/>
</dbReference>
<dbReference type="PANTHER" id="PTHR43030:SF1">
    <property type="entry name" value="PHOSPHOENOLPYRUVATE SYNTHASE"/>
    <property type="match status" value="1"/>
</dbReference>
<evidence type="ECO:0000256" key="6">
    <source>
        <dbReference type="ARBA" id="ARBA00021623"/>
    </source>
</evidence>
<dbReference type="GO" id="GO:0046872">
    <property type="term" value="F:metal ion binding"/>
    <property type="evidence" value="ECO:0007669"/>
    <property type="project" value="UniProtKB-KW"/>
</dbReference>
<evidence type="ECO:0000256" key="10">
    <source>
        <dbReference type="ARBA" id="ARBA00022777"/>
    </source>
</evidence>
<dbReference type="InterPro" id="IPR008279">
    <property type="entry name" value="PEP-util_enz_mobile_dom"/>
</dbReference>
<dbReference type="PRINTS" id="PR01736">
    <property type="entry name" value="PHPHTRNFRASE"/>
</dbReference>
<feature type="domain" description="Pyruvate phosphate dikinase AMP/ATP-binding" evidence="17">
    <location>
        <begin position="19"/>
        <end position="347"/>
    </location>
</feature>
<keyword evidence="11 15" id="KW-0067">ATP-binding</keyword>
<dbReference type="InterPro" id="IPR013815">
    <property type="entry name" value="ATP_grasp_subdomain_1"/>
</dbReference>
<evidence type="ECO:0000256" key="1">
    <source>
        <dbReference type="ARBA" id="ARBA00001946"/>
    </source>
</evidence>
<dbReference type="Gene3D" id="3.30.1490.20">
    <property type="entry name" value="ATP-grasp fold, A domain"/>
    <property type="match status" value="1"/>
</dbReference>
<keyword evidence="8 15" id="KW-0479">Metal-binding</keyword>
<keyword evidence="7 15" id="KW-0808">Transferase</keyword>
<dbReference type="EC" id="2.7.9.2" evidence="5 15"/>
<dbReference type="Gene3D" id="3.20.20.60">
    <property type="entry name" value="Phosphoenolpyruvate-binding domains"/>
    <property type="match status" value="1"/>
</dbReference>
<dbReference type="InterPro" id="IPR036637">
    <property type="entry name" value="Phosphohistidine_dom_sf"/>
</dbReference>
<evidence type="ECO:0000256" key="11">
    <source>
        <dbReference type="ARBA" id="ARBA00022840"/>
    </source>
</evidence>
<dbReference type="PIRSF" id="PIRSF000854">
    <property type="entry name" value="PEP_synthase"/>
    <property type="match status" value="1"/>
</dbReference>
<dbReference type="Proteomes" id="UP000178914">
    <property type="component" value="Unassembled WGS sequence"/>
</dbReference>
<dbReference type="GO" id="GO:0006094">
    <property type="term" value="P:gluconeogenesis"/>
    <property type="evidence" value="ECO:0007669"/>
    <property type="project" value="UniProtKB-UniPathway"/>
</dbReference>
<evidence type="ECO:0000256" key="13">
    <source>
        <dbReference type="ARBA" id="ARBA00033470"/>
    </source>
</evidence>
<comment type="cofactor">
    <cofactor evidence="1 15">
        <name>Mg(2+)</name>
        <dbReference type="ChEBI" id="CHEBI:18420"/>
    </cofactor>
</comment>
<protein>
    <recommendedName>
        <fullName evidence="6 15">Phosphoenolpyruvate synthase</fullName>
        <shortName evidence="15">PEP synthase</shortName>
        <ecNumber evidence="5 15">2.7.9.2</ecNumber>
    </recommendedName>
    <alternativeName>
        <fullName evidence="13 15">Pyruvate, water dikinase</fullName>
    </alternativeName>
</protein>
<dbReference type="UniPathway" id="UPA00138"/>
<gene>
    <name evidence="19" type="ORF">A3B02_01490</name>
</gene>
<comment type="function">
    <text evidence="2 15">Catalyzes the phosphorylation of pyruvate to phosphoenolpyruvate.</text>
</comment>
<dbReference type="InterPro" id="IPR015813">
    <property type="entry name" value="Pyrv/PenolPyrv_kinase-like_dom"/>
</dbReference>
<dbReference type="Gene3D" id="3.50.30.10">
    <property type="entry name" value="Phosphohistidine domain"/>
    <property type="match status" value="1"/>
</dbReference>